<dbReference type="InterPro" id="IPR029479">
    <property type="entry name" value="Nitroreductase"/>
</dbReference>
<dbReference type="InterPro" id="IPR000415">
    <property type="entry name" value="Nitroreductase-like"/>
</dbReference>
<comment type="similarity">
    <text evidence="1">Belongs to the nitroreductase family.</text>
</comment>
<accession>A0A4R2ERC7</accession>
<name>A0A4R2ERC7_9BACT</name>
<dbReference type="EMBL" id="SLWB01000004">
    <property type="protein sequence ID" value="TCN70136.1"/>
    <property type="molecule type" value="Genomic_DNA"/>
</dbReference>
<gene>
    <name evidence="4" type="ORF">CLV25_10491</name>
</gene>
<protein>
    <submittedName>
        <fullName evidence="4">Nitroreductase</fullName>
    </submittedName>
</protein>
<evidence type="ECO:0000313" key="4">
    <source>
        <dbReference type="EMBL" id="TCN70136.1"/>
    </source>
</evidence>
<keyword evidence="2" id="KW-0560">Oxidoreductase</keyword>
<dbReference type="GO" id="GO:0016491">
    <property type="term" value="F:oxidoreductase activity"/>
    <property type="evidence" value="ECO:0007669"/>
    <property type="project" value="UniProtKB-KW"/>
</dbReference>
<sequence>MEFSELVKHRQSDRKYADLPVEREKLLQCIEAARLSPSADNSQPWKFVVVDDPALKEQVAGCATELGMNRFVHQAPVIVAVVVERMNVLATIASAIKRKDFSLLDVGIAVNQLCLQAADLGLGTCIIGWFDEKKVKKLLQVDRGRRIPLLVTIGYSEAKTRDKIRKSTEQMSSWNRY</sequence>
<dbReference type="OrthoDB" id="9809288at2"/>
<dbReference type="Gene3D" id="3.40.109.10">
    <property type="entry name" value="NADH Oxidase"/>
    <property type="match status" value="1"/>
</dbReference>
<reference evidence="4 5" key="1">
    <citation type="submission" date="2019-03" db="EMBL/GenBank/DDBJ databases">
        <title>Genomic Encyclopedia of Archaeal and Bacterial Type Strains, Phase II (KMG-II): from individual species to whole genera.</title>
        <authorList>
            <person name="Goeker M."/>
        </authorList>
    </citation>
    <scope>NUCLEOTIDE SEQUENCE [LARGE SCALE GENOMIC DNA]</scope>
    <source>
        <strain evidence="4 5">RL-C</strain>
    </source>
</reference>
<feature type="domain" description="Nitroreductase" evidence="3">
    <location>
        <begin position="7"/>
        <end position="155"/>
    </location>
</feature>
<dbReference type="AlphaFoldDB" id="A0A4R2ERC7"/>
<dbReference type="SUPFAM" id="SSF55469">
    <property type="entry name" value="FMN-dependent nitroreductase-like"/>
    <property type="match status" value="1"/>
</dbReference>
<evidence type="ECO:0000313" key="5">
    <source>
        <dbReference type="Proteomes" id="UP000294830"/>
    </source>
</evidence>
<evidence type="ECO:0000256" key="1">
    <source>
        <dbReference type="ARBA" id="ARBA00007118"/>
    </source>
</evidence>
<dbReference type="Pfam" id="PF00881">
    <property type="entry name" value="Nitroreductase"/>
    <property type="match status" value="1"/>
</dbReference>
<dbReference type="RefSeq" id="WP_131838695.1">
    <property type="nucleotide sequence ID" value="NZ_SLWB01000004.1"/>
</dbReference>
<dbReference type="PANTHER" id="PTHR43673:SF10">
    <property type="entry name" value="NADH DEHYDROGENASE_NAD(P)H NITROREDUCTASE XCC3605-RELATED"/>
    <property type="match status" value="1"/>
</dbReference>
<dbReference type="PANTHER" id="PTHR43673">
    <property type="entry name" value="NAD(P)H NITROREDUCTASE YDGI-RELATED"/>
    <property type="match status" value="1"/>
</dbReference>
<evidence type="ECO:0000256" key="2">
    <source>
        <dbReference type="ARBA" id="ARBA00023002"/>
    </source>
</evidence>
<organism evidence="4 5">
    <name type="scientific">Acetobacteroides hydrogenigenes</name>
    <dbReference type="NCBI Taxonomy" id="979970"/>
    <lineage>
        <taxon>Bacteria</taxon>
        <taxon>Pseudomonadati</taxon>
        <taxon>Bacteroidota</taxon>
        <taxon>Bacteroidia</taxon>
        <taxon>Bacteroidales</taxon>
        <taxon>Rikenellaceae</taxon>
        <taxon>Acetobacteroides</taxon>
    </lineage>
</organism>
<evidence type="ECO:0000259" key="3">
    <source>
        <dbReference type="Pfam" id="PF00881"/>
    </source>
</evidence>
<comment type="caution">
    <text evidence="4">The sequence shown here is derived from an EMBL/GenBank/DDBJ whole genome shotgun (WGS) entry which is preliminary data.</text>
</comment>
<dbReference type="Proteomes" id="UP000294830">
    <property type="component" value="Unassembled WGS sequence"/>
</dbReference>
<proteinExistence type="inferred from homology"/>
<keyword evidence="5" id="KW-1185">Reference proteome</keyword>